<keyword evidence="1" id="KW-0472">Membrane</keyword>
<feature type="transmembrane region" description="Helical" evidence="1">
    <location>
        <begin position="27"/>
        <end position="46"/>
    </location>
</feature>
<evidence type="ECO:0000256" key="1">
    <source>
        <dbReference type="SAM" id="Phobius"/>
    </source>
</evidence>
<comment type="caution">
    <text evidence="2">The sequence shown here is derived from an EMBL/GenBank/DDBJ whole genome shotgun (WGS) entry which is preliminary data.</text>
</comment>
<evidence type="ECO:0000313" key="2">
    <source>
        <dbReference type="EMBL" id="MCZ8402199.1"/>
    </source>
</evidence>
<feature type="transmembrane region" description="Helical" evidence="1">
    <location>
        <begin position="159"/>
        <end position="179"/>
    </location>
</feature>
<evidence type="ECO:0008006" key="4">
    <source>
        <dbReference type="Google" id="ProtNLM"/>
    </source>
</evidence>
<dbReference type="AlphaFoldDB" id="A0A9X3R4L3"/>
<protein>
    <recommendedName>
        <fullName evidence="4">Transmembrane protein</fullName>
    </recommendedName>
</protein>
<name>A0A9X3R4L3_ALCXX</name>
<reference evidence="2" key="1">
    <citation type="submission" date="2022-12" db="EMBL/GenBank/DDBJ databases">
        <authorList>
            <person name="Voronina O.L."/>
            <person name="Kunda M.S."/>
            <person name="Ryzhova N."/>
            <person name="Aksenova E.I."/>
        </authorList>
    </citation>
    <scope>NUCLEOTIDE SEQUENCE</scope>
    <source>
        <strain evidence="2">SCCH136:Ach223948</strain>
    </source>
</reference>
<organism evidence="2 3">
    <name type="scientific">Alcaligenes xylosoxydans xylosoxydans</name>
    <name type="common">Achromobacter xylosoxidans</name>
    <dbReference type="NCBI Taxonomy" id="85698"/>
    <lineage>
        <taxon>Bacteria</taxon>
        <taxon>Pseudomonadati</taxon>
        <taxon>Pseudomonadota</taxon>
        <taxon>Betaproteobacteria</taxon>
        <taxon>Burkholderiales</taxon>
        <taxon>Alcaligenaceae</taxon>
        <taxon>Achromobacter</taxon>
    </lineage>
</organism>
<dbReference type="EMBL" id="JAPZVI010000007">
    <property type="protein sequence ID" value="MCZ8402199.1"/>
    <property type="molecule type" value="Genomic_DNA"/>
</dbReference>
<keyword evidence="1" id="KW-1133">Transmembrane helix</keyword>
<accession>A0A9X3R4L3</accession>
<proteinExistence type="predicted"/>
<sequence>MSTQEPHTLESPLQRFRATTPAKQVKALGVIAIVLYACAVFALLFIRPLPVTPGNQSLTELRATMVGIVANSNEHDDLSDALIQIEGLSASKPVRIPFVKGSISFRLTKAGTPLTVSIEKRGADFRVWRVVDDLNVPVFREDDVLEVANRMRLREFSTALSYLIFAIGASIAALGWWFYVGRPRLFSSGNRSKQEPEK</sequence>
<gene>
    <name evidence="2" type="ORF">O9570_12140</name>
</gene>
<dbReference type="RefSeq" id="WP_131728682.1">
    <property type="nucleotide sequence ID" value="NZ_CYTI01000001.1"/>
</dbReference>
<evidence type="ECO:0000313" key="3">
    <source>
        <dbReference type="Proteomes" id="UP001141992"/>
    </source>
</evidence>
<keyword evidence="1" id="KW-0812">Transmembrane</keyword>
<dbReference type="Proteomes" id="UP001141992">
    <property type="component" value="Unassembled WGS sequence"/>
</dbReference>